<gene>
    <name evidence="1" type="ORF">Cantr_01450</name>
</gene>
<keyword evidence="2" id="KW-1185">Reference proteome</keyword>
<comment type="caution">
    <text evidence="1">The sequence shown here is derived from an EMBL/GenBank/DDBJ whole genome shotgun (WGS) entry which is preliminary data.</text>
</comment>
<sequence length="221" mass="24956">MTKEPYYSSDLTTIKPANPKNFSIFSPDLPVITTNPNLKNAPPLNPATKSVRRDSVEPYFNKPVKIGVMPPAILNQFTYYFHDESAIVDDEDDDELDFEQVGYSGCVVAPQNVLAKVSDNYEELAAQEESAFKLMEHVNVPVAISRTHASVFEINKDDLLDKTNNPNVLINNRSRKLSDKLLAPDLPLLKFVNDSFEYNESYDAKKTVRDDYISEPCTFIV</sequence>
<dbReference type="EMBL" id="QLNQ01000019">
    <property type="protein sequence ID" value="RCK65828.1"/>
    <property type="molecule type" value="Genomic_DNA"/>
</dbReference>
<organism evidence="1 2">
    <name type="scientific">Candida viswanathii</name>
    <dbReference type="NCBI Taxonomy" id="5486"/>
    <lineage>
        <taxon>Eukaryota</taxon>
        <taxon>Fungi</taxon>
        <taxon>Dikarya</taxon>
        <taxon>Ascomycota</taxon>
        <taxon>Saccharomycotina</taxon>
        <taxon>Pichiomycetes</taxon>
        <taxon>Debaryomycetaceae</taxon>
        <taxon>Candida/Lodderomyces clade</taxon>
        <taxon>Candida</taxon>
    </lineage>
</organism>
<evidence type="ECO:0000313" key="2">
    <source>
        <dbReference type="Proteomes" id="UP000253472"/>
    </source>
</evidence>
<dbReference type="OrthoDB" id="4021635at2759"/>
<dbReference type="Proteomes" id="UP000253472">
    <property type="component" value="Unassembled WGS sequence"/>
</dbReference>
<dbReference type="AlphaFoldDB" id="A0A367YJ10"/>
<name>A0A367YJ10_9ASCO</name>
<dbReference type="STRING" id="5486.A0A367YJ10"/>
<accession>A0A367YJ10</accession>
<reference evidence="1 2" key="1">
    <citation type="submission" date="2018-06" db="EMBL/GenBank/DDBJ databases">
        <title>Whole genome sequencing of Candida tropicalis (genome annotated by CSBL at Korea University).</title>
        <authorList>
            <person name="Ahn J."/>
        </authorList>
    </citation>
    <scope>NUCLEOTIDE SEQUENCE [LARGE SCALE GENOMIC DNA]</scope>
    <source>
        <strain evidence="1 2">ATCC 20962</strain>
    </source>
</reference>
<protein>
    <submittedName>
        <fullName evidence="1">Uncharacterized protein</fullName>
    </submittedName>
</protein>
<proteinExistence type="predicted"/>
<evidence type="ECO:0000313" key="1">
    <source>
        <dbReference type="EMBL" id="RCK65828.1"/>
    </source>
</evidence>